<reference evidence="3" key="1">
    <citation type="submission" date="2015-03" db="EMBL/GenBank/DDBJ databases">
        <authorList>
            <person name="Ferrari E."/>
            <person name="Walter M.C."/>
            <person name="Huptas C."/>
            <person name="Scherer S."/>
            <person name="Mueller-Herbst S."/>
        </authorList>
    </citation>
    <scope>NUCLEOTIDE SEQUENCE [LARGE SCALE GENOMIC DNA]</scope>
    <source>
        <strain evidence="3">LWP01</strain>
    </source>
</reference>
<organism evidence="2 3">
    <name type="scientific">Listeria weihenstephanensis</name>
    <dbReference type="NCBI Taxonomy" id="1006155"/>
    <lineage>
        <taxon>Bacteria</taxon>
        <taxon>Bacillati</taxon>
        <taxon>Bacillota</taxon>
        <taxon>Bacilli</taxon>
        <taxon>Bacillales</taxon>
        <taxon>Listeriaceae</taxon>
        <taxon>Listeria</taxon>
    </lineage>
</organism>
<name>A0A1S7FVZ4_9LIST</name>
<proteinExistence type="predicted"/>
<evidence type="ECO:0000313" key="2">
    <source>
        <dbReference type="EMBL" id="AQY51560.1"/>
    </source>
</evidence>
<evidence type="ECO:0000256" key="1">
    <source>
        <dbReference type="SAM" id="MobiDB-lite"/>
    </source>
</evidence>
<gene>
    <name evidence="2" type="ORF">UE46_11290</name>
</gene>
<feature type="region of interest" description="Disordered" evidence="1">
    <location>
        <begin position="318"/>
        <end position="340"/>
    </location>
</feature>
<evidence type="ECO:0000313" key="3">
    <source>
        <dbReference type="Proteomes" id="UP000223060"/>
    </source>
</evidence>
<dbReference type="AlphaFoldDB" id="A0A1S7FVZ4"/>
<dbReference type="EMBL" id="CP011102">
    <property type="protein sequence ID" value="AQY51560.1"/>
    <property type="molecule type" value="Genomic_DNA"/>
</dbReference>
<dbReference type="Proteomes" id="UP000223060">
    <property type="component" value="Chromosome"/>
</dbReference>
<keyword evidence="3" id="KW-1185">Reference proteome</keyword>
<dbReference type="RefSeq" id="WP_036059525.1">
    <property type="nucleotide sequence ID" value="NZ_CP011102.1"/>
</dbReference>
<protein>
    <submittedName>
        <fullName evidence="2">Uncharacterized protein</fullName>
    </submittedName>
</protein>
<accession>A0A1S7FVZ4</accession>
<dbReference type="KEGG" id="lwi:UE46_11290"/>
<sequence length="340" mass="38538">MAGDKRFSPDELNEYNKKQLNQAYQAIARGMENLETPQLYKIYLEHVGQLQGHTLNNSLLIHEAMPNATKLETYDNWGKKYNLQVSAKSKSMRLLKHSSYEMEVDKEVLDPKTNTILRDEAGNAITKKTLITIPNYKTEAVFDIEQTKGERTLVPEEIKPKTMEVILQTIEKITDRPLSTISDMSSQDQHTLAKSAIEGFVEQQLTYKKDVFVKDERGVTTRIPKSEAMEAFEKESAVYAICHNYGVAMDVGKLLGLARDLDKSDRNQFKGLLESVHHTTMSAIKQLDGQYKSLVQEKNQGKEAPQKTSILDKLSQNKDVILQKDQSNPIPSKTKEMGLS</sequence>